<comment type="caution">
    <text evidence="1">The sequence shown here is derived from an EMBL/GenBank/DDBJ whole genome shotgun (WGS) entry which is preliminary data.</text>
</comment>
<dbReference type="Proteomes" id="UP001185092">
    <property type="component" value="Unassembled WGS sequence"/>
</dbReference>
<reference evidence="1" key="1">
    <citation type="submission" date="2023-07" db="EMBL/GenBank/DDBJ databases">
        <title>Genomic Encyclopedia of Type Strains, Phase IV (KMG-IV): sequencing the most valuable type-strain genomes for metagenomic binning, comparative biology and taxonomic classification.</title>
        <authorList>
            <person name="Goeker M."/>
        </authorList>
    </citation>
    <scope>NUCLEOTIDE SEQUENCE</scope>
    <source>
        <strain evidence="1">DSM 26174</strain>
    </source>
</reference>
<name>A0AAE3XQ27_9BACT</name>
<keyword evidence="2" id="KW-1185">Reference proteome</keyword>
<dbReference type="Pfam" id="PF26241">
    <property type="entry name" value="Cas_Csc1"/>
    <property type="match status" value="1"/>
</dbReference>
<sequence length="230" mass="26732">MADLYYSNIELNTMKIYKLRLTLLNHLFYFTEMTNGSRTGNFIGDLALTYAFRPYLAPANKPIPFRDKPEYEEIKDWGYYCTMAMPERSQPTNVYTKNTLFNTDGFFDTKSLEDTAKSPFKNLVHVQGVEAQSTFLCYLVSKNDLDIPPTIRVGNGRETLVAVEEIETSEQGDLWLNAYTHKIVFDNLEEVADLMAEEQIHDREYVLENYILLKGFKKKHLPTIFNQTFN</sequence>
<accession>A0AAE3XQ27</accession>
<protein>
    <submittedName>
        <fullName evidence="1">CRISPR-associated protein Csc1</fullName>
    </submittedName>
</protein>
<dbReference type="NCBIfam" id="TIGR03159">
    <property type="entry name" value="cas_Csc1"/>
    <property type="match status" value="1"/>
</dbReference>
<dbReference type="RefSeq" id="WP_309943152.1">
    <property type="nucleotide sequence ID" value="NZ_AP025311.1"/>
</dbReference>
<dbReference type="InterPro" id="IPR017576">
    <property type="entry name" value="CRISPR-assoc_prot_Csc1"/>
</dbReference>
<proteinExistence type="predicted"/>
<dbReference type="AlphaFoldDB" id="A0AAE3XQ27"/>
<dbReference type="EMBL" id="JAVDQD010000014">
    <property type="protein sequence ID" value="MDR6241941.1"/>
    <property type="molecule type" value="Genomic_DNA"/>
</dbReference>
<organism evidence="1 2">
    <name type="scientific">Aureibacter tunicatorum</name>
    <dbReference type="NCBI Taxonomy" id="866807"/>
    <lineage>
        <taxon>Bacteria</taxon>
        <taxon>Pseudomonadati</taxon>
        <taxon>Bacteroidota</taxon>
        <taxon>Cytophagia</taxon>
        <taxon>Cytophagales</taxon>
        <taxon>Persicobacteraceae</taxon>
        <taxon>Aureibacter</taxon>
    </lineage>
</organism>
<gene>
    <name evidence="1" type="ORF">HNQ88_005028</name>
</gene>
<evidence type="ECO:0000313" key="1">
    <source>
        <dbReference type="EMBL" id="MDR6241941.1"/>
    </source>
</evidence>
<evidence type="ECO:0000313" key="2">
    <source>
        <dbReference type="Proteomes" id="UP001185092"/>
    </source>
</evidence>